<evidence type="ECO:0000313" key="2">
    <source>
        <dbReference type="Proteomes" id="UP000176723"/>
    </source>
</evidence>
<comment type="caution">
    <text evidence="1">The sequence shown here is derived from an EMBL/GenBank/DDBJ whole genome shotgun (WGS) entry which is preliminary data.</text>
</comment>
<dbReference type="EMBL" id="MHCL01000011">
    <property type="protein sequence ID" value="OGY21436.1"/>
    <property type="molecule type" value="Genomic_DNA"/>
</dbReference>
<dbReference type="Proteomes" id="UP000176723">
    <property type="component" value="Unassembled WGS sequence"/>
</dbReference>
<name>A0A1G1W186_9BACT</name>
<organism evidence="1 2">
    <name type="scientific">Candidatus Chisholmbacteria bacterium RIFCSPLOWO2_01_FULL_49_14</name>
    <dbReference type="NCBI Taxonomy" id="1797593"/>
    <lineage>
        <taxon>Bacteria</taxon>
        <taxon>Candidatus Chisholmiibacteriota</taxon>
    </lineage>
</organism>
<dbReference type="InterPro" id="IPR011257">
    <property type="entry name" value="DNA_glycosylase"/>
</dbReference>
<dbReference type="AlphaFoldDB" id="A0A1G1W186"/>
<proteinExistence type="predicted"/>
<dbReference type="SUPFAM" id="SSF48150">
    <property type="entry name" value="DNA-glycosylase"/>
    <property type="match status" value="1"/>
</dbReference>
<dbReference type="InterPro" id="IPR005019">
    <property type="entry name" value="Adenine_glyco"/>
</dbReference>
<gene>
    <name evidence="1" type="ORF">A3A65_00250</name>
</gene>
<evidence type="ECO:0008006" key="3">
    <source>
        <dbReference type="Google" id="ProtNLM"/>
    </source>
</evidence>
<dbReference type="STRING" id="1797593.A3A65_00250"/>
<reference evidence="1 2" key="1">
    <citation type="journal article" date="2016" name="Nat. Commun.">
        <title>Thousands of microbial genomes shed light on interconnected biogeochemical processes in an aquifer system.</title>
        <authorList>
            <person name="Anantharaman K."/>
            <person name="Brown C.T."/>
            <person name="Hug L.A."/>
            <person name="Sharon I."/>
            <person name="Castelle C.J."/>
            <person name="Probst A.J."/>
            <person name="Thomas B.C."/>
            <person name="Singh A."/>
            <person name="Wilkins M.J."/>
            <person name="Karaoz U."/>
            <person name="Brodie E.L."/>
            <person name="Williams K.H."/>
            <person name="Hubbard S.S."/>
            <person name="Banfield J.F."/>
        </authorList>
    </citation>
    <scope>NUCLEOTIDE SEQUENCE [LARGE SCALE GENOMIC DNA]</scope>
</reference>
<dbReference type="GO" id="GO:0008725">
    <property type="term" value="F:DNA-3-methyladenine glycosylase activity"/>
    <property type="evidence" value="ECO:0007669"/>
    <property type="project" value="InterPro"/>
</dbReference>
<dbReference type="InterPro" id="IPR052891">
    <property type="entry name" value="DNA-3mA_glycosylase"/>
</dbReference>
<dbReference type="Gene3D" id="1.10.340.30">
    <property type="entry name" value="Hypothetical protein, domain 2"/>
    <property type="match status" value="1"/>
</dbReference>
<dbReference type="PANTHER" id="PTHR30037:SF3">
    <property type="entry name" value="BLR0857 PROTEIN"/>
    <property type="match status" value="1"/>
</dbReference>
<protein>
    <recommendedName>
        <fullName evidence="3">DNA-3-methyladenine glycosylase</fullName>
    </recommendedName>
</protein>
<dbReference type="GO" id="GO:0006284">
    <property type="term" value="P:base-excision repair"/>
    <property type="evidence" value="ECO:0007669"/>
    <property type="project" value="InterPro"/>
</dbReference>
<dbReference type="Pfam" id="PF03352">
    <property type="entry name" value="Adenine_glyco"/>
    <property type="match status" value="1"/>
</dbReference>
<dbReference type="PANTHER" id="PTHR30037">
    <property type="entry name" value="DNA-3-METHYLADENINE GLYCOSYLASE 1"/>
    <property type="match status" value="1"/>
</dbReference>
<sequence>MNICWYLINTHSYQGKKMHFGYIIPKPKTPDNDHEYLEVLAKNIFRMGFNWIVVEERWPEIRKAFDEFRVEKVAGYTESDVMRLLDDKRMIRHRKKIEAIISNATLVRAIANQFGSFKEYLKSFRDEPYHRRRDRIALSFRNLGKTGAFCFLYTINEEVPKWEERLSEL</sequence>
<accession>A0A1G1W186</accession>
<evidence type="ECO:0000313" key="1">
    <source>
        <dbReference type="EMBL" id="OGY21436.1"/>
    </source>
</evidence>